<dbReference type="RefSeq" id="WP_139334150.1">
    <property type="nucleotide sequence ID" value="NZ_FTNE01000026.1"/>
</dbReference>
<keyword evidence="11" id="KW-1185">Reference proteome</keyword>
<feature type="domain" description="Sigma-54 factor interaction" evidence="9">
    <location>
        <begin position="389"/>
        <end position="614"/>
    </location>
</feature>
<sequence length="693" mass="75802">MTHAATAGPASLDRRTLSPEGLVTAGPQPRPIARPEQRPEPRGAANLRETYVPREAYIEAAWQRCRDLYHLDPDHPPPGEHIGGAALKLLREERGLFERVGRVEMHRLLGQINHQVTQSAAAARYVLMLADASGAILDAFTDNANTDSARTANMAPGFLWNERHAGVNGPGTCLHDRRARVVHREDHYFTRNSRMTCSAAPIWGANGTLLGVLDASSLDCDDSRAAQVPTIALVSMSARIIEQMHFTHSYRDCLILRFHERPELVGLPYDSLLAIDEHGTIRAVDSTVPAQLGKADHTALLGRSVAELFDITTDRLFEHAEAEPFAIWPIAHGADRHGFASIWPAKQARPRARTSLPGSTAHSSNGKSSVAARNIAKPHRPAFPSLANFAGTDPVMADNVWRAERVMNRDINILLLGETGTGKDSFARAIHRASERHAQPFIAMSCAAIPEQLIESELFGYEAGAFTGARTGGMRGKALAAHGGTLFLDEIGDMPLSIQARLLRLLEEKEIVPLGSSTPIPVDIRVISATHRDLEALVASNDFRMDLFYRLNGVALTMPPLRARTDRAALIEQICREEASSDITIAPDAQRDLLAHDWPGNLRELRNTMRTAIAFAEGGIIERAHLPRLHSQAAPPPTPPAAIAAIPPDERAHIVETLEQHHWRIAASAAALGISRNTLYRKMHRYGLMADGT</sequence>
<feature type="compositionally biased region" description="Polar residues" evidence="8">
    <location>
        <begin position="356"/>
        <end position="368"/>
    </location>
</feature>
<reference evidence="10 11" key="1">
    <citation type="submission" date="2017-01" db="EMBL/GenBank/DDBJ databases">
        <authorList>
            <person name="Varghese N."/>
            <person name="Submissions S."/>
        </authorList>
    </citation>
    <scope>NUCLEOTIDE SEQUENCE [LARGE SCALE GENOMIC DNA]</scope>
    <source>
        <strain evidence="10 11">ATCC 35905</strain>
    </source>
</reference>
<dbReference type="Gene3D" id="3.40.50.300">
    <property type="entry name" value="P-loop containing nucleotide triphosphate hydrolases"/>
    <property type="match status" value="1"/>
</dbReference>
<comment type="caution">
    <text evidence="10">The sequence shown here is derived from an EMBL/GenBank/DDBJ whole genome shotgun (WGS) entry which is preliminary data.</text>
</comment>
<evidence type="ECO:0000256" key="8">
    <source>
        <dbReference type="SAM" id="MobiDB-lite"/>
    </source>
</evidence>
<keyword evidence="2" id="KW-0067">ATP-binding</keyword>
<name>A0A8G2CN16_ACIRU</name>
<dbReference type="Pfam" id="PF02954">
    <property type="entry name" value="HTH_8"/>
    <property type="match status" value="1"/>
</dbReference>
<dbReference type="SUPFAM" id="SSF46689">
    <property type="entry name" value="Homeodomain-like"/>
    <property type="match status" value="1"/>
</dbReference>
<dbReference type="GO" id="GO:0005524">
    <property type="term" value="F:ATP binding"/>
    <property type="evidence" value="ECO:0007669"/>
    <property type="project" value="UniProtKB-KW"/>
</dbReference>
<keyword evidence="3" id="KW-0902">Two-component regulatory system</keyword>
<dbReference type="InterPro" id="IPR003593">
    <property type="entry name" value="AAA+_ATPase"/>
</dbReference>
<dbReference type="InterPro" id="IPR025943">
    <property type="entry name" value="Sigma_54_int_dom_ATP-bd_2"/>
</dbReference>
<dbReference type="AlphaFoldDB" id="A0A8G2CN16"/>
<dbReference type="CDD" id="cd00009">
    <property type="entry name" value="AAA"/>
    <property type="match status" value="1"/>
</dbReference>
<dbReference type="Proteomes" id="UP000186308">
    <property type="component" value="Unassembled WGS sequence"/>
</dbReference>
<evidence type="ECO:0000256" key="6">
    <source>
        <dbReference type="ARBA" id="ARBA00023159"/>
    </source>
</evidence>
<dbReference type="PROSITE" id="PS00688">
    <property type="entry name" value="SIGMA54_INTERACT_3"/>
    <property type="match status" value="1"/>
</dbReference>
<dbReference type="PROSITE" id="PS00676">
    <property type="entry name" value="SIGMA54_INTERACT_2"/>
    <property type="match status" value="1"/>
</dbReference>
<evidence type="ECO:0000313" key="11">
    <source>
        <dbReference type="Proteomes" id="UP000186308"/>
    </source>
</evidence>
<keyword evidence="5" id="KW-0238">DNA-binding</keyword>
<dbReference type="GO" id="GO:0006355">
    <property type="term" value="P:regulation of DNA-templated transcription"/>
    <property type="evidence" value="ECO:0007669"/>
    <property type="project" value="InterPro"/>
</dbReference>
<keyword evidence="1" id="KW-0547">Nucleotide-binding</keyword>
<feature type="region of interest" description="Disordered" evidence="8">
    <location>
        <begin position="351"/>
        <end position="371"/>
    </location>
</feature>
<dbReference type="InterPro" id="IPR002197">
    <property type="entry name" value="HTH_Fis"/>
</dbReference>
<evidence type="ECO:0000256" key="3">
    <source>
        <dbReference type="ARBA" id="ARBA00023012"/>
    </source>
</evidence>
<keyword evidence="4" id="KW-0805">Transcription regulation</keyword>
<dbReference type="InterPro" id="IPR029016">
    <property type="entry name" value="GAF-like_dom_sf"/>
</dbReference>
<organism evidence="10 11">
    <name type="scientific">Acidiphilium rubrum</name>
    <dbReference type="NCBI Taxonomy" id="526"/>
    <lineage>
        <taxon>Bacteria</taxon>
        <taxon>Pseudomonadati</taxon>
        <taxon>Pseudomonadota</taxon>
        <taxon>Alphaproteobacteria</taxon>
        <taxon>Acetobacterales</taxon>
        <taxon>Acidocellaceae</taxon>
        <taxon>Acidiphilium</taxon>
    </lineage>
</organism>
<gene>
    <name evidence="10" type="ORF">SAMN05421828_1263</name>
</gene>
<evidence type="ECO:0000256" key="5">
    <source>
        <dbReference type="ARBA" id="ARBA00023125"/>
    </source>
</evidence>
<accession>A0A8G2CN16</accession>
<feature type="region of interest" description="Disordered" evidence="8">
    <location>
        <begin position="1"/>
        <end position="48"/>
    </location>
</feature>
<dbReference type="OrthoDB" id="9770562at2"/>
<keyword evidence="7" id="KW-0804">Transcription</keyword>
<dbReference type="FunFam" id="3.40.50.300:FF:000006">
    <property type="entry name" value="DNA-binding transcriptional regulator NtrC"/>
    <property type="match status" value="1"/>
</dbReference>
<dbReference type="Gene3D" id="3.30.450.40">
    <property type="match status" value="1"/>
</dbReference>
<dbReference type="InterPro" id="IPR025944">
    <property type="entry name" value="Sigma_54_int_dom_CS"/>
</dbReference>
<dbReference type="InterPro" id="IPR009057">
    <property type="entry name" value="Homeodomain-like_sf"/>
</dbReference>
<dbReference type="Gene3D" id="1.10.8.60">
    <property type="match status" value="1"/>
</dbReference>
<evidence type="ECO:0000259" key="9">
    <source>
        <dbReference type="PROSITE" id="PS50045"/>
    </source>
</evidence>
<proteinExistence type="predicted"/>
<dbReference type="Pfam" id="PF25601">
    <property type="entry name" value="AAA_lid_14"/>
    <property type="match status" value="1"/>
</dbReference>
<dbReference type="PRINTS" id="PR01590">
    <property type="entry name" value="HTHFIS"/>
</dbReference>
<evidence type="ECO:0000256" key="4">
    <source>
        <dbReference type="ARBA" id="ARBA00023015"/>
    </source>
</evidence>
<dbReference type="PROSITE" id="PS00675">
    <property type="entry name" value="SIGMA54_INTERACT_1"/>
    <property type="match status" value="1"/>
</dbReference>
<dbReference type="SUPFAM" id="SSF52540">
    <property type="entry name" value="P-loop containing nucleoside triphosphate hydrolases"/>
    <property type="match status" value="1"/>
</dbReference>
<keyword evidence="6" id="KW-0010">Activator</keyword>
<dbReference type="SMART" id="SM00382">
    <property type="entry name" value="AAA"/>
    <property type="match status" value="1"/>
</dbReference>
<evidence type="ECO:0000313" key="10">
    <source>
        <dbReference type="EMBL" id="SIR35312.1"/>
    </source>
</evidence>
<dbReference type="Gene3D" id="1.10.10.60">
    <property type="entry name" value="Homeodomain-like"/>
    <property type="match status" value="1"/>
</dbReference>
<evidence type="ECO:0000256" key="1">
    <source>
        <dbReference type="ARBA" id="ARBA00022741"/>
    </source>
</evidence>
<dbReference type="GO" id="GO:0043565">
    <property type="term" value="F:sequence-specific DNA binding"/>
    <property type="evidence" value="ECO:0007669"/>
    <property type="project" value="InterPro"/>
</dbReference>
<dbReference type="InterPro" id="IPR027417">
    <property type="entry name" value="P-loop_NTPase"/>
</dbReference>
<dbReference type="Pfam" id="PF00158">
    <property type="entry name" value="Sigma54_activat"/>
    <property type="match status" value="1"/>
</dbReference>
<evidence type="ECO:0000256" key="2">
    <source>
        <dbReference type="ARBA" id="ARBA00022840"/>
    </source>
</evidence>
<dbReference type="PANTHER" id="PTHR32071:SF77">
    <property type="entry name" value="TRANSCRIPTIONAL REGULATORY PROTEIN"/>
    <property type="match status" value="1"/>
</dbReference>
<dbReference type="InterPro" id="IPR025662">
    <property type="entry name" value="Sigma_54_int_dom_ATP-bd_1"/>
</dbReference>
<dbReference type="InterPro" id="IPR002078">
    <property type="entry name" value="Sigma_54_int"/>
</dbReference>
<protein>
    <submittedName>
        <fullName evidence="10">Transcriptional regulator of acetoin/glycerol metabolism</fullName>
    </submittedName>
</protein>
<evidence type="ECO:0000256" key="7">
    <source>
        <dbReference type="ARBA" id="ARBA00023163"/>
    </source>
</evidence>
<dbReference type="PROSITE" id="PS50045">
    <property type="entry name" value="SIGMA54_INTERACT_4"/>
    <property type="match status" value="1"/>
</dbReference>
<dbReference type="GO" id="GO:0000160">
    <property type="term" value="P:phosphorelay signal transduction system"/>
    <property type="evidence" value="ECO:0007669"/>
    <property type="project" value="UniProtKB-KW"/>
</dbReference>
<dbReference type="EMBL" id="FTNE01000026">
    <property type="protein sequence ID" value="SIR35312.1"/>
    <property type="molecule type" value="Genomic_DNA"/>
</dbReference>
<dbReference type="InterPro" id="IPR058031">
    <property type="entry name" value="AAA_lid_NorR"/>
</dbReference>
<dbReference type="PANTHER" id="PTHR32071">
    <property type="entry name" value="TRANSCRIPTIONAL REGULATORY PROTEIN"/>
    <property type="match status" value="1"/>
</dbReference>